<protein>
    <submittedName>
        <fullName evidence="1">Uncharacterized protein</fullName>
    </submittedName>
</protein>
<feature type="non-terminal residue" evidence="1">
    <location>
        <position position="119"/>
    </location>
</feature>
<name>A0A383B6B4_9ZZZZ</name>
<dbReference type="EMBL" id="UINC01197726">
    <property type="protein sequence ID" value="SVE15353.1"/>
    <property type="molecule type" value="Genomic_DNA"/>
</dbReference>
<reference evidence="1" key="1">
    <citation type="submission" date="2018-05" db="EMBL/GenBank/DDBJ databases">
        <authorList>
            <person name="Lanie J.A."/>
            <person name="Ng W.-L."/>
            <person name="Kazmierczak K.M."/>
            <person name="Andrzejewski T.M."/>
            <person name="Davidsen T.M."/>
            <person name="Wayne K.J."/>
            <person name="Tettelin H."/>
            <person name="Glass J.I."/>
            <person name="Rusch D."/>
            <person name="Podicherti R."/>
            <person name="Tsui H.-C.T."/>
            <person name="Winkler M.E."/>
        </authorList>
    </citation>
    <scope>NUCLEOTIDE SEQUENCE</scope>
</reference>
<evidence type="ECO:0000313" key="1">
    <source>
        <dbReference type="EMBL" id="SVE15353.1"/>
    </source>
</evidence>
<proteinExistence type="predicted"/>
<dbReference type="AlphaFoldDB" id="A0A383B6B4"/>
<gene>
    <name evidence="1" type="ORF">METZ01_LOCUS468207</name>
</gene>
<organism evidence="1">
    <name type="scientific">marine metagenome</name>
    <dbReference type="NCBI Taxonomy" id="408172"/>
    <lineage>
        <taxon>unclassified sequences</taxon>
        <taxon>metagenomes</taxon>
        <taxon>ecological metagenomes</taxon>
    </lineage>
</organism>
<accession>A0A383B6B4</accession>
<sequence length="119" mass="13164">MFAIVKAGILEKTARTVQQLFPNTSFAGGPNAEFLTENNVFDVVSGERKDNQYYFVTQEDITVVDGVPIQQYTSIAKDLAGLKTSKTAQVKQTANSFLTKTDWMVIRKAERDVAIPDAT</sequence>